<evidence type="ECO:0000256" key="2">
    <source>
        <dbReference type="SAM" id="MobiDB-lite"/>
    </source>
</evidence>
<feature type="region of interest" description="Disordered" evidence="2">
    <location>
        <begin position="74"/>
        <end position="178"/>
    </location>
</feature>
<organism evidence="4 5">
    <name type="scientific">Candidatus Egerieicola pullicola</name>
    <dbReference type="NCBI Taxonomy" id="2840775"/>
    <lineage>
        <taxon>Bacteria</taxon>
        <taxon>Bacillati</taxon>
        <taxon>Bacillota</taxon>
        <taxon>Clostridia</taxon>
        <taxon>Eubacteriales</taxon>
        <taxon>Oscillospiraceae</taxon>
        <taxon>Oscillospiraceae incertae sedis</taxon>
        <taxon>Candidatus Egerieicola</taxon>
    </lineage>
</organism>
<feature type="compositionally biased region" description="Basic and acidic residues" evidence="2">
    <location>
        <begin position="81"/>
        <end position="111"/>
    </location>
</feature>
<feature type="domain" description="S1 motif" evidence="3">
    <location>
        <begin position="6"/>
        <end position="74"/>
    </location>
</feature>
<comment type="function">
    <text evidence="1">Binds mRNA; thus facilitating recognition of the initiation point. It is needed to translate mRNA with a short Shine-Dalgarno (SD) purine-rich sequence.</text>
</comment>
<reference evidence="4" key="1">
    <citation type="submission" date="2020-10" db="EMBL/GenBank/DDBJ databases">
        <authorList>
            <person name="Gilroy R."/>
        </authorList>
    </citation>
    <scope>NUCLEOTIDE SEQUENCE</scope>
    <source>
        <strain evidence="4">CHK184-25365</strain>
    </source>
</reference>
<evidence type="ECO:0000259" key="3">
    <source>
        <dbReference type="PROSITE" id="PS50126"/>
    </source>
</evidence>
<protein>
    <submittedName>
        <fullName evidence="4">S1 RNA-binding domain-containing protein</fullName>
    </submittedName>
</protein>
<gene>
    <name evidence="4" type="ORF">IAB36_07875</name>
</gene>
<accession>A0A9D1DDU6</accession>
<dbReference type="InterPro" id="IPR012340">
    <property type="entry name" value="NA-bd_OB-fold"/>
</dbReference>
<dbReference type="InterPro" id="IPR003029">
    <property type="entry name" value="S1_domain"/>
</dbReference>
<dbReference type="AlphaFoldDB" id="A0A9D1DDU6"/>
<dbReference type="InterPro" id="IPR050437">
    <property type="entry name" value="Ribos_protein_bS1-like"/>
</dbReference>
<feature type="compositionally biased region" description="Basic and acidic residues" evidence="2">
    <location>
        <begin position="155"/>
        <end position="170"/>
    </location>
</feature>
<dbReference type="SMART" id="SM00316">
    <property type="entry name" value="S1"/>
    <property type="match status" value="1"/>
</dbReference>
<name>A0A9D1DDU6_9FIRM</name>
<dbReference type="GO" id="GO:0003735">
    <property type="term" value="F:structural constituent of ribosome"/>
    <property type="evidence" value="ECO:0007669"/>
    <property type="project" value="TreeGrafter"/>
</dbReference>
<dbReference type="PROSITE" id="PS50126">
    <property type="entry name" value="S1"/>
    <property type="match status" value="1"/>
</dbReference>
<dbReference type="Proteomes" id="UP000886749">
    <property type="component" value="Unassembled WGS sequence"/>
</dbReference>
<dbReference type="EMBL" id="DVGY01000182">
    <property type="protein sequence ID" value="HIR41729.1"/>
    <property type="molecule type" value="Genomic_DNA"/>
</dbReference>
<evidence type="ECO:0000313" key="4">
    <source>
        <dbReference type="EMBL" id="HIR41729.1"/>
    </source>
</evidence>
<dbReference type="CDD" id="cd05692">
    <property type="entry name" value="S1_RPS1_repeat_hs4"/>
    <property type="match status" value="1"/>
</dbReference>
<dbReference type="Gene3D" id="2.40.50.140">
    <property type="entry name" value="Nucleic acid-binding proteins"/>
    <property type="match status" value="1"/>
</dbReference>
<proteinExistence type="predicted"/>
<dbReference type="GO" id="GO:0003729">
    <property type="term" value="F:mRNA binding"/>
    <property type="evidence" value="ECO:0007669"/>
    <property type="project" value="TreeGrafter"/>
</dbReference>
<reference evidence="4" key="2">
    <citation type="journal article" date="2021" name="PeerJ">
        <title>Extensive microbial diversity within the chicken gut microbiome revealed by metagenomics and culture.</title>
        <authorList>
            <person name="Gilroy R."/>
            <person name="Ravi A."/>
            <person name="Getino M."/>
            <person name="Pursley I."/>
            <person name="Horton D.L."/>
            <person name="Alikhan N.F."/>
            <person name="Baker D."/>
            <person name="Gharbi K."/>
            <person name="Hall N."/>
            <person name="Watson M."/>
            <person name="Adriaenssens E.M."/>
            <person name="Foster-Nyarko E."/>
            <person name="Jarju S."/>
            <person name="Secka A."/>
            <person name="Antonio M."/>
            <person name="Oren A."/>
            <person name="Chaudhuri R.R."/>
            <person name="La Ragione R."/>
            <person name="Hildebrand F."/>
            <person name="Pallen M.J."/>
        </authorList>
    </citation>
    <scope>NUCLEOTIDE SEQUENCE</scope>
    <source>
        <strain evidence="4">CHK184-25365</strain>
    </source>
</reference>
<dbReference type="Pfam" id="PF00575">
    <property type="entry name" value="S1"/>
    <property type="match status" value="1"/>
</dbReference>
<dbReference type="FunFam" id="2.40.50.140:FF:000103">
    <property type="entry name" value="protein RRP5 homolog"/>
    <property type="match status" value="1"/>
</dbReference>
<evidence type="ECO:0000256" key="1">
    <source>
        <dbReference type="ARBA" id="ARBA00025604"/>
    </source>
</evidence>
<dbReference type="PANTHER" id="PTHR10724">
    <property type="entry name" value="30S RIBOSOMAL PROTEIN S1"/>
    <property type="match status" value="1"/>
</dbReference>
<dbReference type="GO" id="GO:0006412">
    <property type="term" value="P:translation"/>
    <property type="evidence" value="ECO:0007669"/>
    <property type="project" value="TreeGrafter"/>
</dbReference>
<dbReference type="SUPFAM" id="SSF50249">
    <property type="entry name" value="Nucleic acid-binding proteins"/>
    <property type="match status" value="1"/>
</dbReference>
<comment type="caution">
    <text evidence="4">The sequence shown here is derived from an EMBL/GenBank/DDBJ whole genome shotgun (WGS) entry which is preliminary data.</text>
</comment>
<evidence type="ECO:0000313" key="5">
    <source>
        <dbReference type="Proteomes" id="UP000886749"/>
    </source>
</evidence>
<sequence>MQFEVGSIVEGKVNRITKFGAFVELEPGKTGMVHISEVANSYVNDINDFLQEGQTVKVKILNISEDGKIALSIKKTLPPPQKRDFRRDGGHRDGNHRDGGHREGGAPREGRSGAPRSRTSQNNRPKAQYYSGGFDKAPTGNQSFDDMLSRFMASSDEKLSGIKKNHEVSRRGGGGRRR</sequence>